<name>A0A5B9D547_9ARCH</name>
<gene>
    <name evidence="2" type="ORF">DSAG12_00030</name>
</gene>
<reference evidence="2 3" key="2">
    <citation type="journal article" date="2024" name="Int. J. Syst. Evol. Microbiol.">
        <title>Promethearchaeum syntrophicum gen. nov., sp. nov., an anaerobic, obligately syntrophic archaeon, the first isolate of the lineage 'Asgard' archaea, and proposal of the new archaeal phylum Promethearchaeota phyl. nov. and kingdom Promethearchaeati regn. nov.</title>
        <authorList>
            <person name="Imachi H."/>
            <person name="Nobu M.K."/>
            <person name="Kato S."/>
            <person name="Takaki Y."/>
            <person name="Miyazaki M."/>
            <person name="Miyata M."/>
            <person name="Ogawara M."/>
            <person name="Saito Y."/>
            <person name="Sakai S."/>
            <person name="Tahara Y.O."/>
            <person name="Takano Y."/>
            <person name="Tasumi E."/>
            <person name="Uematsu K."/>
            <person name="Yoshimura T."/>
            <person name="Itoh T."/>
            <person name="Ohkuma M."/>
            <person name="Takai K."/>
        </authorList>
    </citation>
    <scope>NUCLEOTIDE SEQUENCE [LARGE SCALE GENOMIC DNA]</scope>
    <source>
        <strain evidence="2 3">MK-D1</strain>
    </source>
</reference>
<evidence type="ECO:0000313" key="2">
    <source>
        <dbReference type="EMBL" id="QEE14219.1"/>
    </source>
</evidence>
<sequence length="289" mass="34141">MPSIKSQKYIVKPSDSREWIIIQSNSGLAVDTELRMLDYHYDCQPKQIEVNGEKIYCSQLCCYAGCYVSEDEIKSVEAILPKIKPLLKKDSLELLEKVKDQIFVLEDYDKDEKLYKTRTAPEEWEFSDNDEEKEEVGEKDIKEENESESLEIEEENYEDEEEEKEIPKNHCLFLTDKGLCALHQYYNDNGINWVKEKFNICVTFPLDIRPQDKTLAFMDEFDSFTYFNVDCISKDEDKKIELGMPQIIDSMKYAIVHRFSLEWWEALSAFSKDYRAGKIDLDFIYKEMD</sequence>
<evidence type="ECO:0000313" key="3">
    <source>
        <dbReference type="Proteomes" id="UP000321408"/>
    </source>
</evidence>
<dbReference type="Proteomes" id="UP000321408">
    <property type="component" value="Chromosome"/>
</dbReference>
<dbReference type="EMBL" id="CP042905">
    <property type="protein sequence ID" value="QEE14219.1"/>
    <property type="molecule type" value="Genomic_DNA"/>
</dbReference>
<feature type="region of interest" description="Disordered" evidence="1">
    <location>
        <begin position="123"/>
        <end position="161"/>
    </location>
</feature>
<feature type="compositionally biased region" description="Acidic residues" evidence="1">
    <location>
        <begin position="123"/>
        <end position="135"/>
    </location>
</feature>
<dbReference type="KEGG" id="psyt:DSAG12_00030"/>
<reference evidence="2 3" key="1">
    <citation type="journal article" date="2020" name="Nature">
        <title>Isolation of an archaeon at the prokaryote-eukaryote interface.</title>
        <authorList>
            <person name="Imachi H."/>
            <person name="Nobu M.K."/>
            <person name="Nakahara N."/>
            <person name="Morono Y."/>
            <person name="Ogawara M."/>
            <person name="Takaki Y."/>
            <person name="Takano Y."/>
            <person name="Uematsu K."/>
            <person name="Ikuta T."/>
            <person name="Ito M."/>
            <person name="Matsui Y."/>
            <person name="Miyazaki M."/>
            <person name="Murata K."/>
            <person name="Saito Y."/>
            <person name="Sakai S."/>
            <person name="Song C."/>
            <person name="Tasumi E."/>
            <person name="Yamanaka Y."/>
            <person name="Yamaguchi T."/>
            <person name="Kamagata Y."/>
            <person name="Tamaki H."/>
            <person name="Takai K."/>
        </authorList>
    </citation>
    <scope>NUCLEOTIDE SEQUENCE [LARGE SCALE GENOMIC DNA]</scope>
    <source>
        <strain evidence="2 3">MK-D1</strain>
    </source>
</reference>
<accession>A0A5B9D547</accession>
<dbReference type="AlphaFoldDB" id="A0A5B9D547"/>
<feature type="compositionally biased region" description="Acidic residues" evidence="1">
    <location>
        <begin position="145"/>
        <end position="161"/>
    </location>
</feature>
<dbReference type="GeneID" id="41328038"/>
<keyword evidence="3" id="KW-1185">Reference proteome</keyword>
<organism evidence="2 3">
    <name type="scientific">Promethearchaeum syntrophicum</name>
    <dbReference type="NCBI Taxonomy" id="2594042"/>
    <lineage>
        <taxon>Archaea</taxon>
        <taxon>Promethearchaeati</taxon>
        <taxon>Promethearchaeota</taxon>
        <taxon>Promethearchaeia</taxon>
        <taxon>Promethearchaeales</taxon>
        <taxon>Promethearchaeaceae</taxon>
        <taxon>Promethearchaeum</taxon>
    </lineage>
</organism>
<evidence type="ECO:0000256" key="1">
    <source>
        <dbReference type="SAM" id="MobiDB-lite"/>
    </source>
</evidence>
<protein>
    <submittedName>
        <fullName evidence="2">Uncharacterized protein</fullName>
    </submittedName>
</protein>
<dbReference type="RefSeq" id="WP_147661183.1">
    <property type="nucleotide sequence ID" value="NZ_CP042905.2"/>
</dbReference>
<proteinExistence type="predicted"/>